<dbReference type="PANTHER" id="PTHR31677:SF196">
    <property type="entry name" value="ETHYLENE-RESPONSIVE TRANSCRIPTION FACTOR ERF109"/>
    <property type="match status" value="1"/>
</dbReference>
<keyword evidence="3" id="KW-0804">Transcription</keyword>
<sequence length="107" mass="12078">MRGLPQGVCRTPISNRFFARVYIDGKARRLGTFDTPEQAHAAYRSAARKKLPCGVRCSEFSRDKYTAKLTYKGVRRWVGTFNSVEAAHAAYLAAKRELAELNKPKQV</sequence>
<organism evidence="5 6">
    <name type="scientific">Thiothrix lacustris</name>
    <dbReference type="NCBI Taxonomy" id="525917"/>
    <lineage>
        <taxon>Bacteria</taxon>
        <taxon>Pseudomonadati</taxon>
        <taxon>Pseudomonadota</taxon>
        <taxon>Gammaproteobacteria</taxon>
        <taxon>Thiotrichales</taxon>
        <taxon>Thiotrichaceae</taxon>
        <taxon>Thiothrix</taxon>
    </lineage>
</organism>
<evidence type="ECO:0000256" key="1">
    <source>
        <dbReference type="ARBA" id="ARBA00023015"/>
    </source>
</evidence>
<evidence type="ECO:0000313" key="6">
    <source>
        <dbReference type="Proteomes" id="UP000192491"/>
    </source>
</evidence>
<dbReference type="PANTHER" id="PTHR31677">
    <property type="entry name" value="AP2 DOMAIN CLASS TRANSCRIPTION FACTOR"/>
    <property type="match status" value="1"/>
</dbReference>
<dbReference type="InterPro" id="IPR036955">
    <property type="entry name" value="AP2/ERF_dom_sf"/>
</dbReference>
<evidence type="ECO:0000256" key="3">
    <source>
        <dbReference type="ARBA" id="ARBA00023163"/>
    </source>
</evidence>
<dbReference type="InterPro" id="IPR001471">
    <property type="entry name" value="AP2/ERF_dom"/>
</dbReference>
<evidence type="ECO:0000313" key="5">
    <source>
        <dbReference type="EMBL" id="OQX10486.1"/>
    </source>
</evidence>
<feature type="domain" description="AP2/ERF" evidence="4">
    <location>
        <begin position="42"/>
        <end position="107"/>
    </location>
</feature>
<dbReference type="Proteomes" id="UP000192491">
    <property type="component" value="Unassembled WGS sequence"/>
</dbReference>
<keyword evidence="2" id="KW-0238">DNA-binding</keyword>
<evidence type="ECO:0000259" key="4">
    <source>
        <dbReference type="PROSITE" id="PS51032"/>
    </source>
</evidence>
<dbReference type="GO" id="GO:0003700">
    <property type="term" value="F:DNA-binding transcription factor activity"/>
    <property type="evidence" value="ECO:0007669"/>
    <property type="project" value="InterPro"/>
</dbReference>
<name>A0A1Y1QP56_9GAMM</name>
<dbReference type="EMBL" id="MTEJ01000111">
    <property type="protein sequence ID" value="OQX10486.1"/>
    <property type="molecule type" value="Genomic_DNA"/>
</dbReference>
<dbReference type="InterPro" id="IPR016177">
    <property type="entry name" value="DNA-bd_dom_sf"/>
</dbReference>
<dbReference type="AlphaFoldDB" id="A0A1Y1QP56"/>
<dbReference type="PROSITE" id="PS51032">
    <property type="entry name" value="AP2_ERF"/>
    <property type="match status" value="1"/>
</dbReference>
<evidence type="ECO:0000256" key="2">
    <source>
        <dbReference type="ARBA" id="ARBA00023125"/>
    </source>
</evidence>
<protein>
    <recommendedName>
        <fullName evidence="4">AP2/ERF domain-containing protein</fullName>
    </recommendedName>
</protein>
<accession>A0A1Y1QP56</accession>
<dbReference type="GO" id="GO:0003677">
    <property type="term" value="F:DNA binding"/>
    <property type="evidence" value="ECO:0007669"/>
    <property type="project" value="UniProtKB-KW"/>
</dbReference>
<gene>
    <name evidence="5" type="ORF">BWK73_20065</name>
</gene>
<proteinExistence type="predicted"/>
<dbReference type="Gene3D" id="3.30.730.10">
    <property type="entry name" value="AP2/ERF domain"/>
    <property type="match status" value="1"/>
</dbReference>
<dbReference type="SUPFAM" id="SSF54171">
    <property type="entry name" value="DNA-binding domain"/>
    <property type="match status" value="2"/>
</dbReference>
<comment type="caution">
    <text evidence="5">The sequence shown here is derived from an EMBL/GenBank/DDBJ whole genome shotgun (WGS) entry which is preliminary data.</text>
</comment>
<reference evidence="5 6" key="1">
    <citation type="submission" date="2017-01" db="EMBL/GenBank/DDBJ databases">
        <title>Novel large sulfur bacteria in the metagenomes of groundwater-fed chemosynthetic microbial mats in the Lake Huron basin.</title>
        <authorList>
            <person name="Sharrar A.M."/>
            <person name="Flood B.E."/>
            <person name="Bailey J.V."/>
            <person name="Jones D.S."/>
            <person name="Biddanda B."/>
            <person name="Ruberg S.A."/>
            <person name="Marcus D.N."/>
            <person name="Dick G.J."/>
        </authorList>
    </citation>
    <scope>NUCLEOTIDE SEQUENCE [LARGE SCALE GENOMIC DNA]</scope>
    <source>
        <strain evidence="5">A8</strain>
    </source>
</reference>
<keyword evidence="1" id="KW-0805">Transcription regulation</keyword>